<protein>
    <submittedName>
        <fullName evidence="2">YqhR family membrane protein</fullName>
    </submittedName>
</protein>
<comment type="caution">
    <text evidence="2">The sequence shown here is derived from an EMBL/GenBank/DDBJ whole genome shotgun (WGS) entry which is preliminary data.</text>
</comment>
<evidence type="ECO:0000313" key="2">
    <source>
        <dbReference type="EMBL" id="MDV2885567.1"/>
    </source>
</evidence>
<evidence type="ECO:0000256" key="1">
    <source>
        <dbReference type="SAM" id="Phobius"/>
    </source>
</evidence>
<feature type="transmembrane region" description="Helical" evidence="1">
    <location>
        <begin position="22"/>
        <end position="46"/>
    </location>
</feature>
<dbReference type="Pfam" id="PF11085">
    <property type="entry name" value="YqhR"/>
    <property type="match status" value="1"/>
</dbReference>
<dbReference type="EMBL" id="JAWJAY010000001">
    <property type="protein sequence ID" value="MDV2885567.1"/>
    <property type="molecule type" value="Genomic_DNA"/>
</dbReference>
<feature type="transmembrane region" description="Helical" evidence="1">
    <location>
        <begin position="133"/>
        <end position="151"/>
    </location>
</feature>
<dbReference type="RefSeq" id="WP_075681025.1">
    <property type="nucleotide sequence ID" value="NZ_CP117835.1"/>
</dbReference>
<evidence type="ECO:0000313" key="3">
    <source>
        <dbReference type="Proteomes" id="UP001285636"/>
    </source>
</evidence>
<keyword evidence="1" id="KW-1133">Transmembrane helix</keyword>
<dbReference type="InterPro" id="IPR024563">
    <property type="entry name" value="YqhR"/>
</dbReference>
<proteinExistence type="predicted"/>
<keyword evidence="1" id="KW-0472">Membrane</keyword>
<feature type="transmembrane region" description="Helical" evidence="1">
    <location>
        <begin position="66"/>
        <end position="87"/>
    </location>
</feature>
<keyword evidence="1" id="KW-0812">Transmembrane</keyword>
<dbReference type="Proteomes" id="UP001285636">
    <property type="component" value="Unassembled WGS sequence"/>
</dbReference>
<name>A0AAJ2U1N0_ALKPS</name>
<reference evidence="2" key="1">
    <citation type="submission" date="2023-10" db="EMBL/GenBank/DDBJ databases">
        <title>Screening of Alkalihalophilus pseudofirmusBZ-TG-HK211 and Its Alleviation of Salt Stress on Rapeseed Growth.</title>
        <authorList>
            <person name="Zhao B."/>
            <person name="Guo T."/>
        </authorList>
    </citation>
    <scope>NUCLEOTIDE SEQUENCE</scope>
    <source>
        <strain evidence="2">BZ-TG-HK211</strain>
    </source>
</reference>
<dbReference type="AlphaFoldDB" id="A0AAJ2U1N0"/>
<accession>A0AAJ2U1N0</accession>
<sequence>MEQNEQLEQNEKEQQMSFPVKVVIIGFFGGLIWSLVGYFAFYFNFIRVGPALVLMPWALGDWKNTYIGQWTGVVVIAVISIGVAFLYKVILQKVLSVWAGVGFGAILWGLVFYVFNPFFPGLKTVQSLDSNTIVTSLCLYILYGVFIGYSVSYEYAEQHHELSNNQNEENGEKD</sequence>
<organism evidence="2 3">
    <name type="scientific">Alkalihalophilus pseudofirmus</name>
    <name type="common">Bacillus pseudofirmus</name>
    <dbReference type="NCBI Taxonomy" id="79885"/>
    <lineage>
        <taxon>Bacteria</taxon>
        <taxon>Bacillati</taxon>
        <taxon>Bacillota</taxon>
        <taxon>Bacilli</taxon>
        <taxon>Bacillales</taxon>
        <taxon>Bacillaceae</taxon>
        <taxon>Alkalihalophilus</taxon>
    </lineage>
</organism>
<feature type="transmembrane region" description="Helical" evidence="1">
    <location>
        <begin position="94"/>
        <end position="113"/>
    </location>
</feature>
<gene>
    <name evidence="2" type="ORF">RYX45_10245</name>
</gene>